<protein>
    <submittedName>
        <fullName evidence="2">Transposase</fullName>
    </submittedName>
</protein>
<accession>A0A1N7SS94</accession>
<dbReference type="GO" id="GO:0004803">
    <property type="term" value="F:transposase activity"/>
    <property type="evidence" value="ECO:0007669"/>
    <property type="project" value="InterPro"/>
</dbReference>
<evidence type="ECO:0000313" key="3">
    <source>
        <dbReference type="Proteomes" id="UP000195569"/>
    </source>
</evidence>
<organism evidence="2 3">
    <name type="scientific">Paraburkholderia piptadeniae</name>
    <dbReference type="NCBI Taxonomy" id="1701573"/>
    <lineage>
        <taxon>Bacteria</taxon>
        <taxon>Pseudomonadati</taxon>
        <taxon>Pseudomonadota</taxon>
        <taxon>Betaproteobacteria</taxon>
        <taxon>Burkholderiales</taxon>
        <taxon>Burkholderiaceae</taxon>
        <taxon>Paraburkholderia</taxon>
    </lineage>
</organism>
<comment type="caution">
    <text evidence="2">The sequence shown here is derived from an EMBL/GenBank/DDBJ whole genome shotgun (WGS) entry which is preliminary data.</text>
</comment>
<dbReference type="PANTHER" id="PTHR33055">
    <property type="entry name" value="TRANSPOSASE FOR INSERTION SEQUENCE ELEMENT IS1111A"/>
    <property type="match status" value="1"/>
</dbReference>
<sequence length="126" mass="14030">MLKKFGVVLAPGTRSTFERLVEQHTPSTSLIHGVIGILLKSWRHIDRQVRETDHALQRIARASDVCRRLMTVPGVSATTAVAFAAAVDNPDRFGRVTDIGPYLGLTPRKYQSGEVDHFLFFDIPSE</sequence>
<feature type="domain" description="Transposase IS116/IS110/IS902 C-terminal" evidence="1">
    <location>
        <begin position="66"/>
        <end position="116"/>
    </location>
</feature>
<reference evidence="2" key="1">
    <citation type="submission" date="2016-12" db="EMBL/GenBank/DDBJ databases">
        <authorList>
            <person name="Moulin L."/>
        </authorList>
    </citation>
    <scope>NUCLEOTIDE SEQUENCE [LARGE SCALE GENOMIC DNA]</scope>
    <source>
        <strain evidence="2">STM 7183</strain>
    </source>
</reference>
<dbReference type="InterPro" id="IPR003346">
    <property type="entry name" value="Transposase_20"/>
</dbReference>
<evidence type="ECO:0000259" key="1">
    <source>
        <dbReference type="Pfam" id="PF02371"/>
    </source>
</evidence>
<dbReference type="EMBL" id="CYGY02000078">
    <property type="protein sequence ID" value="SIT50334.1"/>
    <property type="molecule type" value="Genomic_DNA"/>
</dbReference>
<dbReference type="Proteomes" id="UP000195569">
    <property type="component" value="Unassembled WGS sequence"/>
</dbReference>
<dbReference type="AlphaFoldDB" id="A0A1N7SS94"/>
<name>A0A1N7SS94_9BURK</name>
<keyword evidence="3" id="KW-1185">Reference proteome</keyword>
<proteinExistence type="predicted"/>
<gene>
    <name evidence="2" type="ORF">BN2476_780004</name>
</gene>
<dbReference type="PANTHER" id="PTHR33055:SF3">
    <property type="entry name" value="PUTATIVE TRANSPOSASE FOR IS117-RELATED"/>
    <property type="match status" value="1"/>
</dbReference>
<dbReference type="Pfam" id="PF02371">
    <property type="entry name" value="Transposase_20"/>
    <property type="match status" value="1"/>
</dbReference>
<dbReference type="GO" id="GO:0006313">
    <property type="term" value="P:DNA transposition"/>
    <property type="evidence" value="ECO:0007669"/>
    <property type="project" value="InterPro"/>
</dbReference>
<dbReference type="InterPro" id="IPR047650">
    <property type="entry name" value="Transpos_IS110"/>
</dbReference>
<dbReference type="GO" id="GO:0003677">
    <property type="term" value="F:DNA binding"/>
    <property type="evidence" value="ECO:0007669"/>
    <property type="project" value="InterPro"/>
</dbReference>
<evidence type="ECO:0000313" key="2">
    <source>
        <dbReference type="EMBL" id="SIT50334.1"/>
    </source>
</evidence>